<evidence type="ECO:0008006" key="3">
    <source>
        <dbReference type="Google" id="ProtNLM"/>
    </source>
</evidence>
<dbReference type="Gene3D" id="2.60.40.10">
    <property type="entry name" value="Immunoglobulins"/>
    <property type="match status" value="1"/>
</dbReference>
<dbReference type="Proteomes" id="UP000297348">
    <property type="component" value="Unassembled WGS sequence"/>
</dbReference>
<dbReference type="OrthoDB" id="2306834at2"/>
<name>A0A4Z0J7N3_9LACO</name>
<organism evidence="1 2">
    <name type="scientific">Levilactobacillus suantsaiihabitans</name>
    <dbReference type="NCBI Taxonomy" id="2487722"/>
    <lineage>
        <taxon>Bacteria</taxon>
        <taxon>Bacillati</taxon>
        <taxon>Bacillota</taxon>
        <taxon>Bacilli</taxon>
        <taxon>Lactobacillales</taxon>
        <taxon>Lactobacillaceae</taxon>
        <taxon>Levilactobacillus</taxon>
    </lineage>
</organism>
<dbReference type="InterPro" id="IPR013783">
    <property type="entry name" value="Ig-like_fold"/>
</dbReference>
<dbReference type="RefSeq" id="WP_135368433.1">
    <property type="nucleotide sequence ID" value="NZ_RKLX01000015.1"/>
</dbReference>
<evidence type="ECO:0000313" key="1">
    <source>
        <dbReference type="EMBL" id="TGD18237.1"/>
    </source>
</evidence>
<sequence length="714" mass="74687">MKKRWLWLMGMMAIWGLGTGIVVARASDTAVTNNLPNSFAINGIFNTTSTITGATNNATLVASNHGLQITDNQAGQNGAAWSTSDNKFDLSKNGRFSMWLYMGKNGATKSGQGMAFVMQNASATGFTNFPSSKQPAGQSLGVWGVAYNQLATDASAIAASAIPKSWALEFDEQVNDSRVGGDNDSFDYEFIYSDLQHVGSNYPAETATYVRHGSSDGGGKYFYNVAHKGAFETTLSDGAWHHLTLDWTAPTGTSNTGTMTYTLGDKNPDTGAAQTPTNTKTVEVDLSKLGINATDSTKQVYWGFTGTTGSQYANNVVAFEHIPGLVNASSTVAVTDTTTGKTITDGDSVNGNDDLTYTYKLNYDGGNQNWQNIEAQLPKPNGVSFSAGTITYADGSTEALSSSELSASSVAHTLAKSLSTANASATIKLTGKADAVTTDTTVNSTTSYFNGSNEINSVTTPSYTIYPAQQWVLALSSGSTASVQPGESVDVAGGVSMDGGTADTTTNDQITMHASLDNGHTIDDFTLNGSASDPDAHGAFHLTIPADKLTTGTNNLTLYATDDRGNKSNTVPVTITVSGTLAFKQVNPESSFTTTQLTGTSALIGRASDWDVSVDNGMGKGSTWAVTAKASDFTEKLTSAKLAGEAVWVDSQGNQHSLSQSQVVASGTNTAASQTTDIIDGWGSEGGVMLKVNSDALEGDYQGTITWTLSNTVS</sequence>
<protein>
    <recommendedName>
        <fullName evidence="3">Cell surface protein</fullName>
    </recommendedName>
</protein>
<accession>A0A4Z0J7N3</accession>
<dbReference type="Gene3D" id="2.60.120.200">
    <property type="match status" value="1"/>
</dbReference>
<dbReference type="AlphaFoldDB" id="A0A4Z0J7N3"/>
<evidence type="ECO:0000313" key="2">
    <source>
        <dbReference type="Proteomes" id="UP000297348"/>
    </source>
</evidence>
<dbReference type="EMBL" id="RKLX01000015">
    <property type="protein sequence ID" value="TGD18237.1"/>
    <property type="molecule type" value="Genomic_DNA"/>
</dbReference>
<gene>
    <name evidence="1" type="ORF">EGT51_09370</name>
</gene>
<keyword evidence="2" id="KW-1185">Reference proteome</keyword>
<dbReference type="InterPro" id="IPR013320">
    <property type="entry name" value="ConA-like_dom_sf"/>
</dbReference>
<dbReference type="SUPFAM" id="SSF49899">
    <property type="entry name" value="Concanavalin A-like lectins/glucanases"/>
    <property type="match status" value="1"/>
</dbReference>
<reference evidence="1 2" key="1">
    <citation type="submission" date="2018-10" db="EMBL/GenBank/DDBJ databases">
        <title>Lactobacillus sp. R7 and Lactobacillus sp. R19 isolated from fermented mustard green product of Taiwan.</title>
        <authorList>
            <person name="Lin S.-T."/>
        </authorList>
    </citation>
    <scope>NUCLEOTIDE SEQUENCE [LARGE SCALE GENOMIC DNA]</scope>
    <source>
        <strain evidence="1 2">BCRC 81129</strain>
    </source>
</reference>
<comment type="caution">
    <text evidence="1">The sequence shown here is derived from an EMBL/GenBank/DDBJ whole genome shotgun (WGS) entry which is preliminary data.</text>
</comment>
<proteinExistence type="predicted"/>